<keyword evidence="3 7" id="KW-0238">DNA-binding</keyword>
<evidence type="ECO:0000256" key="3">
    <source>
        <dbReference type="ARBA" id="ARBA00023125"/>
    </source>
</evidence>
<proteinExistence type="inferred from homology"/>
<dbReference type="InterPro" id="IPR005119">
    <property type="entry name" value="LysR_subst-bd"/>
</dbReference>
<dbReference type="InterPro" id="IPR036390">
    <property type="entry name" value="WH_DNA-bd_sf"/>
</dbReference>
<dbReference type="Gene3D" id="1.10.10.10">
    <property type="entry name" value="Winged helix-like DNA-binding domain superfamily/Winged helix DNA-binding domain"/>
    <property type="match status" value="1"/>
</dbReference>
<dbReference type="Gene3D" id="3.40.190.10">
    <property type="entry name" value="Periplasmic binding protein-like II"/>
    <property type="match status" value="2"/>
</dbReference>
<organism evidence="7 8">
    <name type="scientific">Sphingomonas lenta</name>
    <dbReference type="NCBI Taxonomy" id="1141887"/>
    <lineage>
        <taxon>Bacteria</taxon>
        <taxon>Pseudomonadati</taxon>
        <taxon>Pseudomonadota</taxon>
        <taxon>Alphaproteobacteria</taxon>
        <taxon>Sphingomonadales</taxon>
        <taxon>Sphingomonadaceae</taxon>
        <taxon>Sphingomonas</taxon>
    </lineage>
</organism>
<evidence type="ECO:0000313" key="8">
    <source>
        <dbReference type="Proteomes" id="UP000218151"/>
    </source>
</evidence>
<evidence type="ECO:0000256" key="1">
    <source>
        <dbReference type="ARBA" id="ARBA00009437"/>
    </source>
</evidence>
<keyword evidence="8" id="KW-1185">Reference proteome</keyword>
<comment type="caution">
    <text evidence="7">The sequence shown here is derived from an EMBL/GenBank/DDBJ whole genome shotgun (WGS) entry which is preliminary data.</text>
</comment>
<name>A0A2A2SCJ7_9SPHN</name>
<keyword evidence="2" id="KW-0805">Transcription regulation</keyword>
<gene>
    <name evidence="7" type="ORF">CKY28_13280</name>
</gene>
<dbReference type="Pfam" id="PF03466">
    <property type="entry name" value="LysR_substrate"/>
    <property type="match status" value="1"/>
</dbReference>
<evidence type="ECO:0000256" key="4">
    <source>
        <dbReference type="ARBA" id="ARBA00023159"/>
    </source>
</evidence>
<dbReference type="FunFam" id="1.10.10.10:FF:000001">
    <property type="entry name" value="LysR family transcriptional regulator"/>
    <property type="match status" value="1"/>
</dbReference>
<dbReference type="GO" id="GO:0003700">
    <property type="term" value="F:DNA-binding transcription factor activity"/>
    <property type="evidence" value="ECO:0007669"/>
    <property type="project" value="InterPro"/>
</dbReference>
<dbReference type="SUPFAM" id="SSF53850">
    <property type="entry name" value="Periplasmic binding protein-like II"/>
    <property type="match status" value="1"/>
</dbReference>
<dbReference type="CDD" id="cd08411">
    <property type="entry name" value="PBP2_OxyR"/>
    <property type="match status" value="1"/>
</dbReference>
<protein>
    <submittedName>
        <fullName evidence="7">DNA-binding transcriptional regulator OxyR</fullName>
    </submittedName>
</protein>
<dbReference type="PROSITE" id="PS50931">
    <property type="entry name" value="HTH_LYSR"/>
    <property type="match status" value="1"/>
</dbReference>
<dbReference type="SUPFAM" id="SSF46785">
    <property type="entry name" value="Winged helix' DNA-binding domain"/>
    <property type="match status" value="1"/>
</dbReference>
<dbReference type="Proteomes" id="UP000218151">
    <property type="component" value="Unassembled WGS sequence"/>
</dbReference>
<evidence type="ECO:0000256" key="2">
    <source>
        <dbReference type="ARBA" id="ARBA00023015"/>
    </source>
</evidence>
<dbReference type="RefSeq" id="WP_095998849.1">
    <property type="nucleotide sequence ID" value="NZ_NSLI01000004.1"/>
</dbReference>
<dbReference type="InterPro" id="IPR036388">
    <property type="entry name" value="WH-like_DNA-bd_sf"/>
</dbReference>
<dbReference type="PANTHER" id="PTHR30346:SF26">
    <property type="entry name" value="HYDROGEN PEROXIDE-INDUCIBLE GENES ACTIVATOR"/>
    <property type="match status" value="1"/>
</dbReference>
<dbReference type="InterPro" id="IPR000847">
    <property type="entry name" value="LysR_HTH_N"/>
</dbReference>
<dbReference type="AlphaFoldDB" id="A0A2A2SCJ7"/>
<dbReference type="GO" id="GO:0003677">
    <property type="term" value="F:DNA binding"/>
    <property type="evidence" value="ECO:0007669"/>
    <property type="project" value="UniProtKB-KW"/>
</dbReference>
<dbReference type="PANTHER" id="PTHR30346">
    <property type="entry name" value="TRANSCRIPTIONAL DUAL REGULATOR HCAR-RELATED"/>
    <property type="match status" value="1"/>
</dbReference>
<sequence>MPTLRQFRYLVTLADTGSFVAAARNCNVSQPSLSQQIKALEDRLGVKLVERGAAGAILTPIGRTIVGRARGVLAEVRDMEALAARWSDELSGTLRLGTTPTLGPYLLSPIIAELHKAAPELRLYVREGIPDDQALELSRGNLDVLLGPMPVNGDDLEVEPIFREPLYLVGAVDDELAGDGPVEPERLHGRALLSLDKRHHFHRQCAELAAAYGMAMFPDYEGTSLDSLHQMVASGLGLTVLPALYMASDVGGMSGLAVVKVKGWRAHRSVAFAWRRASSMAAAFRLLAGQVQVQARDRLEAIAFS</sequence>
<dbReference type="GO" id="GO:0032993">
    <property type="term" value="C:protein-DNA complex"/>
    <property type="evidence" value="ECO:0007669"/>
    <property type="project" value="TreeGrafter"/>
</dbReference>
<evidence type="ECO:0000259" key="6">
    <source>
        <dbReference type="PROSITE" id="PS50931"/>
    </source>
</evidence>
<evidence type="ECO:0000256" key="5">
    <source>
        <dbReference type="ARBA" id="ARBA00023163"/>
    </source>
</evidence>
<reference evidence="8" key="1">
    <citation type="submission" date="2017-09" db="EMBL/GenBank/DDBJ databases">
        <authorList>
            <person name="Feng G."/>
            <person name="Zhu H."/>
        </authorList>
    </citation>
    <scope>NUCLEOTIDE SEQUENCE [LARGE SCALE GENOMIC DNA]</scope>
    <source>
        <strain evidence="8">1PNM-20</strain>
    </source>
</reference>
<dbReference type="PRINTS" id="PR00039">
    <property type="entry name" value="HTHLYSR"/>
</dbReference>
<evidence type="ECO:0000313" key="7">
    <source>
        <dbReference type="EMBL" id="PAX07024.1"/>
    </source>
</evidence>
<dbReference type="OrthoDB" id="9775392at2"/>
<dbReference type="Pfam" id="PF00126">
    <property type="entry name" value="HTH_1"/>
    <property type="match status" value="1"/>
</dbReference>
<keyword evidence="5" id="KW-0804">Transcription</keyword>
<feature type="domain" description="HTH lysR-type" evidence="6">
    <location>
        <begin position="2"/>
        <end position="59"/>
    </location>
</feature>
<comment type="similarity">
    <text evidence="1">Belongs to the LysR transcriptional regulatory family.</text>
</comment>
<keyword evidence="4" id="KW-0010">Activator</keyword>
<dbReference type="EMBL" id="NSLI01000004">
    <property type="protein sequence ID" value="PAX07024.1"/>
    <property type="molecule type" value="Genomic_DNA"/>
</dbReference>
<accession>A0A2A2SCJ7</accession>